<feature type="domain" description="HTH merR-type" evidence="2">
    <location>
        <begin position="7"/>
        <end position="75"/>
    </location>
</feature>
<dbReference type="InterPro" id="IPR000551">
    <property type="entry name" value="MerR-type_HTH_dom"/>
</dbReference>
<dbReference type="SMART" id="SM00422">
    <property type="entry name" value="HTH_MERR"/>
    <property type="match status" value="1"/>
</dbReference>
<dbReference type="InterPro" id="IPR047057">
    <property type="entry name" value="MerR_fam"/>
</dbReference>
<protein>
    <submittedName>
        <fullName evidence="3">MerR family transcriptional regulator</fullName>
    </submittedName>
</protein>
<dbReference type="Proteomes" id="UP000318801">
    <property type="component" value="Unassembled WGS sequence"/>
</dbReference>
<keyword evidence="1" id="KW-0238">DNA-binding</keyword>
<dbReference type="RefSeq" id="WP_141148255.1">
    <property type="nucleotide sequence ID" value="NZ_VHLG01000003.1"/>
</dbReference>
<dbReference type="EMBL" id="VHLG01000003">
    <property type="protein sequence ID" value="TPW31485.1"/>
    <property type="molecule type" value="Genomic_DNA"/>
</dbReference>
<accession>A0A506UEZ5</accession>
<dbReference type="InterPro" id="IPR027417">
    <property type="entry name" value="P-loop_NTPase"/>
</dbReference>
<dbReference type="Pfam" id="PF13411">
    <property type="entry name" value="MerR_1"/>
    <property type="match status" value="1"/>
</dbReference>
<proteinExistence type="predicted"/>
<dbReference type="OrthoDB" id="7817988at2"/>
<gene>
    <name evidence="3" type="ORF">FJU08_06925</name>
</gene>
<organism evidence="3 4">
    <name type="scientific">Martelella alba</name>
    <dbReference type="NCBI Taxonomy" id="2590451"/>
    <lineage>
        <taxon>Bacteria</taxon>
        <taxon>Pseudomonadati</taxon>
        <taxon>Pseudomonadota</taxon>
        <taxon>Alphaproteobacteria</taxon>
        <taxon>Hyphomicrobiales</taxon>
        <taxon>Aurantimonadaceae</taxon>
        <taxon>Martelella</taxon>
    </lineage>
</organism>
<dbReference type="PANTHER" id="PTHR30204:SF93">
    <property type="entry name" value="HTH MERR-TYPE DOMAIN-CONTAINING PROTEIN"/>
    <property type="match status" value="1"/>
</dbReference>
<name>A0A506UEZ5_9HYPH</name>
<dbReference type="PANTHER" id="PTHR30204">
    <property type="entry name" value="REDOX-CYCLING DRUG-SENSING TRANSCRIPTIONAL ACTIVATOR SOXR"/>
    <property type="match status" value="1"/>
</dbReference>
<evidence type="ECO:0000256" key="1">
    <source>
        <dbReference type="ARBA" id="ARBA00023125"/>
    </source>
</evidence>
<dbReference type="SUPFAM" id="SSF52540">
    <property type="entry name" value="P-loop containing nucleoside triphosphate hydrolases"/>
    <property type="match status" value="1"/>
</dbReference>
<dbReference type="CDD" id="cd00592">
    <property type="entry name" value="HTH_MerR-like"/>
    <property type="match status" value="1"/>
</dbReference>
<dbReference type="AlphaFoldDB" id="A0A506UEZ5"/>
<dbReference type="PROSITE" id="PS50937">
    <property type="entry name" value="HTH_MERR_2"/>
    <property type="match status" value="1"/>
</dbReference>
<dbReference type="GO" id="GO:0003677">
    <property type="term" value="F:DNA binding"/>
    <property type="evidence" value="ECO:0007669"/>
    <property type="project" value="UniProtKB-KW"/>
</dbReference>
<sequence>MPQPSRFFSPSEAALRLGTSIKALRLYEEHGLIHPGRNRSGWRVYGPEDMVRAREIAALRALGLGLAAIGRIMKGNAAELEPVLARQQIKLEGELANLSDTIARLANLRGEIAAGARADIAAVMRLTGTRAEPAIAFPLPWPWDGELFELTEIKPITWVTGPLGSGKTRFLRTLSQALAGALEIRLDRKIAAEPGSRERAEAIVGSLIADGASASPALFALVVALCQDQPSALVVDLVEEALDHPTQEALAAWLRQRPSSAPPLFLMTRSTAMLDLDAVTPAESLILCPANHAPPIIVPPFRGAAGYEAFASCLASPEVRARTTGEQSGKPPVV</sequence>
<dbReference type="Gene3D" id="1.10.1660.10">
    <property type="match status" value="1"/>
</dbReference>
<comment type="caution">
    <text evidence="3">The sequence shown here is derived from an EMBL/GenBank/DDBJ whole genome shotgun (WGS) entry which is preliminary data.</text>
</comment>
<dbReference type="InterPro" id="IPR009061">
    <property type="entry name" value="DNA-bd_dom_put_sf"/>
</dbReference>
<evidence type="ECO:0000313" key="3">
    <source>
        <dbReference type="EMBL" id="TPW31485.1"/>
    </source>
</evidence>
<reference evidence="3 4" key="1">
    <citation type="submission" date="2019-06" db="EMBL/GenBank/DDBJ databases">
        <authorList>
            <person name="Li M."/>
        </authorList>
    </citation>
    <scope>NUCLEOTIDE SEQUENCE [LARGE SCALE GENOMIC DNA]</scope>
    <source>
        <strain evidence="3 4">BGMRC2036</strain>
    </source>
</reference>
<dbReference type="GO" id="GO:0003700">
    <property type="term" value="F:DNA-binding transcription factor activity"/>
    <property type="evidence" value="ECO:0007669"/>
    <property type="project" value="InterPro"/>
</dbReference>
<evidence type="ECO:0000259" key="2">
    <source>
        <dbReference type="PROSITE" id="PS50937"/>
    </source>
</evidence>
<dbReference type="SUPFAM" id="SSF46955">
    <property type="entry name" value="Putative DNA-binding domain"/>
    <property type="match status" value="1"/>
</dbReference>
<evidence type="ECO:0000313" key="4">
    <source>
        <dbReference type="Proteomes" id="UP000318801"/>
    </source>
</evidence>
<keyword evidence="4" id="KW-1185">Reference proteome</keyword>